<evidence type="ECO:0000313" key="1">
    <source>
        <dbReference type="EMBL" id="EXI77157.1"/>
    </source>
</evidence>
<accession>A0A011PJC7</accession>
<name>A0A011PJC7_9PROT</name>
<sequence>MLDQVFAAGALLEHCGLNVAGDIKLMEAGEDDRLDLLFLVPLGDQVTANDFQPAFTRPHLFPKVGGAVATLRIDRVAGGAVVALVEGQEGGGRSCEPGHHMDFGVAHGEMDQCATRE</sequence>
<dbReference type="EMBL" id="JEMX01000113">
    <property type="protein sequence ID" value="EXI77157.1"/>
    <property type="molecule type" value="Genomic_DNA"/>
</dbReference>
<comment type="caution">
    <text evidence="1">The sequence shown here is derived from an EMBL/GenBank/DDBJ whole genome shotgun (WGS) entry which is preliminary data.</text>
</comment>
<dbReference type="Proteomes" id="UP000021816">
    <property type="component" value="Unassembled WGS sequence"/>
</dbReference>
<evidence type="ECO:0000313" key="2">
    <source>
        <dbReference type="Proteomes" id="UP000021816"/>
    </source>
</evidence>
<organism evidence="1 2">
    <name type="scientific">Candidatus Accumulibacter appositus</name>
    <dbReference type="NCBI Taxonomy" id="1454003"/>
    <lineage>
        <taxon>Bacteria</taxon>
        <taxon>Pseudomonadati</taxon>
        <taxon>Pseudomonadota</taxon>
        <taxon>Betaproteobacteria</taxon>
        <taxon>Candidatus Accumulibacter</taxon>
    </lineage>
</organism>
<protein>
    <submittedName>
        <fullName evidence="1">Uncharacterized protein</fullName>
    </submittedName>
</protein>
<gene>
    <name evidence="1" type="ORF">AW10_03973</name>
</gene>
<dbReference type="AlphaFoldDB" id="A0A011PJC7"/>
<reference evidence="1 2" key="1">
    <citation type="submission" date="2014-02" db="EMBL/GenBank/DDBJ databases">
        <title>Expanding our view of genomic diversity in Candidatus Accumulibacter clades.</title>
        <authorList>
            <person name="Skennerton C.T."/>
            <person name="Barr J.J."/>
            <person name="Slater F.R."/>
            <person name="Bond P.L."/>
            <person name="Tyson G.W."/>
        </authorList>
    </citation>
    <scope>NUCLEOTIDE SEQUENCE [LARGE SCALE GENOMIC DNA]</scope>
    <source>
        <strain evidence="2">BA-92</strain>
    </source>
</reference>
<proteinExistence type="predicted"/>